<sequence length="376" mass="39519">MHRAASMTSEQSRAARPSPGRAARTRAQLDLLFNRDCLMRLPRRRLPAGPSRVIPAPVDCRYESAVVGIALDCPTGTALDKGPSAVMRALHTAAAQHPQQIAIACVVQPTAGAREMASPASRTCSCLAQTQTGPWPSAVAGANGPGTQRRPLAKLNSAPHLDARLQSPQANCWLGPAEASGAQCKDEGARGREGEGEAILRRASGASRQDGCRLSDHSRSASHTRALPRALQQLELTSAGAFSQPLASPDIALPRGDDTALVYCILESCTHNSRKRTTSSPNVGKPPKTGWLRDDGRHRDTRPLPGTPGKRNAKPSLTSGAAVSDPRGRRARTDKLADGGTETRRKSVVTSRPSSVSSMASDFAPSGAPQGAGPSR</sequence>
<name>A0ACC4DKV4_PURLI</name>
<evidence type="ECO:0000313" key="1">
    <source>
        <dbReference type="EMBL" id="KAL3956613.1"/>
    </source>
</evidence>
<organism evidence="1 2">
    <name type="scientific">Purpureocillium lilacinum</name>
    <name type="common">Paecilomyces lilacinus</name>
    <dbReference type="NCBI Taxonomy" id="33203"/>
    <lineage>
        <taxon>Eukaryota</taxon>
        <taxon>Fungi</taxon>
        <taxon>Dikarya</taxon>
        <taxon>Ascomycota</taxon>
        <taxon>Pezizomycotina</taxon>
        <taxon>Sordariomycetes</taxon>
        <taxon>Hypocreomycetidae</taxon>
        <taxon>Hypocreales</taxon>
        <taxon>Ophiocordycipitaceae</taxon>
        <taxon>Purpureocillium</taxon>
    </lineage>
</organism>
<keyword evidence="2" id="KW-1185">Reference proteome</keyword>
<dbReference type="Proteomes" id="UP001638806">
    <property type="component" value="Unassembled WGS sequence"/>
</dbReference>
<reference evidence="1" key="1">
    <citation type="submission" date="2024-12" db="EMBL/GenBank/DDBJ databases">
        <title>Comparative genomics and development of molecular markers within Purpureocillium lilacinum and among Purpureocillium species.</title>
        <authorList>
            <person name="Yeh Z.-Y."/>
            <person name="Ni N.-T."/>
            <person name="Lo P.-H."/>
            <person name="Mushyakhwo K."/>
            <person name="Lin C.-F."/>
            <person name="Nai Y.-S."/>
        </authorList>
    </citation>
    <scope>NUCLEOTIDE SEQUENCE</scope>
    <source>
        <strain evidence="1">NCHU-NPUST-175</strain>
    </source>
</reference>
<evidence type="ECO:0000313" key="2">
    <source>
        <dbReference type="Proteomes" id="UP001638806"/>
    </source>
</evidence>
<gene>
    <name evidence="1" type="ORF">ACCO45_009459</name>
</gene>
<comment type="caution">
    <text evidence="1">The sequence shown here is derived from an EMBL/GenBank/DDBJ whole genome shotgun (WGS) entry which is preliminary data.</text>
</comment>
<proteinExistence type="predicted"/>
<dbReference type="EMBL" id="JBGNUJ010000008">
    <property type="protein sequence ID" value="KAL3956613.1"/>
    <property type="molecule type" value="Genomic_DNA"/>
</dbReference>
<accession>A0ACC4DKV4</accession>
<protein>
    <submittedName>
        <fullName evidence="1">Uncharacterized protein</fullName>
    </submittedName>
</protein>